<reference evidence="2" key="1">
    <citation type="submission" date="2016-06" db="EMBL/GenBank/DDBJ databases">
        <title>Parallel loss of symbiosis genes in relatives of nitrogen-fixing non-legume Parasponia.</title>
        <authorList>
            <person name="Van Velzen R."/>
            <person name="Holmer R."/>
            <person name="Bu F."/>
            <person name="Rutten L."/>
            <person name="Van Zeijl A."/>
            <person name="Liu W."/>
            <person name="Santuari L."/>
            <person name="Cao Q."/>
            <person name="Sharma T."/>
            <person name="Shen D."/>
            <person name="Roswanjaya Y."/>
            <person name="Wardhani T."/>
            <person name="Kalhor M.S."/>
            <person name="Jansen J."/>
            <person name="Van den Hoogen J."/>
            <person name="Gungor B."/>
            <person name="Hartog M."/>
            <person name="Hontelez J."/>
            <person name="Verver J."/>
            <person name="Yang W.-C."/>
            <person name="Schijlen E."/>
            <person name="Repin R."/>
            <person name="Schilthuizen M."/>
            <person name="Schranz E."/>
            <person name="Heidstra R."/>
            <person name="Miyata K."/>
            <person name="Fedorova E."/>
            <person name="Kohlen W."/>
            <person name="Bisseling T."/>
            <person name="Smit S."/>
            <person name="Geurts R."/>
        </authorList>
    </citation>
    <scope>NUCLEOTIDE SEQUENCE [LARGE SCALE GENOMIC DNA]</scope>
    <source>
        <strain evidence="2">cv. RG33-2</strain>
    </source>
</reference>
<evidence type="ECO:0000313" key="1">
    <source>
        <dbReference type="EMBL" id="PON60231.1"/>
    </source>
</evidence>
<sequence>IKFYVRNLKIYAAGDCSGAKPRQGYRLVPPFSGGNRQKIQQKIVKDKIKLPVFLTSEAHSLFKGEKWESFLRYSSGKVMS</sequence>
<gene>
    <name evidence="1" type="ORF">TorRG33x02_285650</name>
</gene>
<dbReference type="Proteomes" id="UP000237000">
    <property type="component" value="Unassembled WGS sequence"/>
</dbReference>
<dbReference type="EMBL" id="JXTC01000367">
    <property type="protein sequence ID" value="PON60231.1"/>
    <property type="molecule type" value="Genomic_DNA"/>
</dbReference>
<protein>
    <submittedName>
        <fullName evidence="1">Uncharacterized protein</fullName>
    </submittedName>
</protein>
<dbReference type="AlphaFoldDB" id="A0A2P5CGR3"/>
<evidence type="ECO:0000313" key="2">
    <source>
        <dbReference type="Proteomes" id="UP000237000"/>
    </source>
</evidence>
<organism evidence="1 2">
    <name type="scientific">Trema orientale</name>
    <name type="common">Charcoal tree</name>
    <name type="synonym">Celtis orientalis</name>
    <dbReference type="NCBI Taxonomy" id="63057"/>
    <lineage>
        <taxon>Eukaryota</taxon>
        <taxon>Viridiplantae</taxon>
        <taxon>Streptophyta</taxon>
        <taxon>Embryophyta</taxon>
        <taxon>Tracheophyta</taxon>
        <taxon>Spermatophyta</taxon>
        <taxon>Magnoliopsida</taxon>
        <taxon>eudicotyledons</taxon>
        <taxon>Gunneridae</taxon>
        <taxon>Pentapetalae</taxon>
        <taxon>rosids</taxon>
        <taxon>fabids</taxon>
        <taxon>Rosales</taxon>
        <taxon>Cannabaceae</taxon>
        <taxon>Trema</taxon>
    </lineage>
</organism>
<accession>A0A2P5CGR3</accession>
<dbReference type="InParanoid" id="A0A2P5CGR3"/>
<feature type="non-terminal residue" evidence="1">
    <location>
        <position position="1"/>
    </location>
</feature>
<dbReference type="STRING" id="63057.A0A2P5CGR3"/>
<keyword evidence="2" id="KW-1185">Reference proteome</keyword>
<name>A0A2P5CGR3_TREOI</name>
<dbReference type="OrthoDB" id="10359576at2759"/>
<proteinExistence type="predicted"/>
<comment type="caution">
    <text evidence="1">The sequence shown here is derived from an EMBL/GenBank/DDBJ whole genome shotgun (WGS) entry which is preliminary data.</text>
</comment>